<reference evidence="2 3" key="1">
    <citation type="submission" date="2023-07" db="EMBL/GenBank/DDBJ databases">
        <title>Alkalimonas sp., MEB108 novel, alkaliphilic bacterium isolated from Lonar Lake, India.</title>
        <authorList>
            <person name="Joshi A."/>
            <person name="Thite S."/>
        </authorList>
    </citation>
    <scope>NUCLEOTIDE SEQUENCE [LARGE SCALE GENOMIC DNA]</scope>
    <source>
        <strain evidence="2 3">MEB108</strain>
    </source>
</reference>
<dbReference type="SUPFAM" id="SSF53187">
    <property type="entry name" value="Zn-dependent exopeptidases"/>
    <property type="match status" value="1"/>
</dbReference>
<dbReference type="Pfam" id="PF04389">
    <property type="entry name" value="Peptidase_M28"/>
    <property type="match status" value="1"/>
</dbReference>
<protein>
    <submittedName>
        <fullName evidence="2">M28 family peptidase</fullName>
    </submittedName>
</protein>
<dbReference type="InterPro" id="IPR007484">
    <property type="entry name" value="Peptidase_M28"/>
</dbReference>
<sequence length="356" mass="40362">MRVFWKSLLVTVGIGVLLAGAGYWWGYPAWQAWLTEREATRIEAKKSVPVAAQAVPERLNHQRMLADLSWMAHPEREGRESGQPGALATRHWLVEHYQQIGLQPAGVEGYLHEYEVQEHIQFSGLFRQRQRQIQAISNAANVLGSLPGKQPDLPAIAITAHYDHLGVRDGQIFHGADDNASGVAAMLELARYFAQHPTEHPLLFIALDSEEKGLQGAVALFRDQAVQPSQLAFNVNLDMLSRDSERQLFAVGTYQHPWLHPILDQVQQQSSVRLMRAHDRPWWRAGRTENWVNSSDHGVFHRHGVPFIYFGVADHPDYHTPRDTSDRVDAAFYQAVTETVLDFIVKLDQQLAARQR</sequence>
<evidence type="ECO:0000313" key="2">
    <source>
        <dbReference type="EMBL" id="MEE2002027.1"/>
    </source>
</evidence>
<dbReference type="InterPro" id="IPR045175">
    <property type="entry name" value="M28_fam"/>
</dbReference>
<accession>A0ABU7J6P0</accession>
<keyword evidence="3" id="KW-1185">Reference proteome</keyword>
<dbReference type="RefSeq" id="WP_330129110.1">
    <property type="nucleotide sequence ID" value="NZ_JAUHLI010000010.1"/>
</dbReference>
<dbReference type="Proteomes" id="UP001336314">
    <property type="component" value="Unassembled WGS sequence"/>
</dbReference>
<proteinExistence type="predicted"/>
<evidence type="ECO:0000259" key="1">
    <source>
        <dbReference type="Pfam" id="PF04389"/>
    </source>
</evidence>
<organism evidence="2 3">
    <name type="scientific">Alkalimonas cellulosilytica</name>
    <dbReference type="NCBI Taxonomy" id="3058395"/>
    <lineage>
        <taxon>Bacteria</taxon>
        <taxon>Pseudomonadati</taxon>
        <taxon>Pseudomonadota</taxon>
        <taxon>Gammaproteobacteria</taxon>
        <taxon>Alkalimonas</taxon>
    </lineage>
</organism>
<feature type="domain" description="Peptidase M28" evidence="1">
    <location>
        <begin position="141"/>
        <end position="343"/>
    </location>
</feature>
<name>A0ABU7J6P0_9GAMM</name>
<dbReference type="PANTHER" id="PTHR12147">
    <property type="entry name" value="METALLOPEPTIDASE M28 FAMILY MEMBER"/>
    <property type="match status" value="1"/>
</dbReference>
<dbReference type="Gene3D" id="3.40.630.10">
    <property type="entry name" value="Zn peptidases"/>
    <property type="match status" value="1"/>
</dbReference>
<dbReference type="EMBL" id="JAUHLI010000010">
    <property type="protein sequence ID" value="MEE2002027.1"/>
    <property type="molecule type" value="Genomic_DNA"/>
</dbReference>
<evidence type="ECO:0000313" key="3">
    <source>
        <dbReference type="Proteomes" id="UP001336314"/>
    </source>
</evidence>
<comment type="caution">
    <text evidence="2">The sequence shown here is derived from an EMBL/GenBank/DDBJ whole genome shotgun (WGS) entry which is preliminary data.</text>
</comment>
<gene>
    <name evidence="2" type="ORF">QWY20_11240</name>
</gene>
<dbReference type="PANTHER" id="PTHR12147:SF26">
    <property type="entry name" value="PEPTIDASE M28 DOMAIN-CONTAINING PROTEIN"/>
    <property type="match status" value="1"/>
</dbReference>